<dbReference type="PROSITE" id="PS50888">
    <property type="entry name" value="BHLH"/>
    <property type="match status" value="1"/>
</dbReference>
<dbReference type="GO" id="GO:0046983">
    <property type="term" value="F:protein dimerization activity"/>
    <property type="evidence" value="ECO:0007669"/>
    <property type="project" value="InterPro"/>
</dbReference>
<evidence type="ECO:0000256" key="5">
    <source>
        <dbReference type="ARBA" id="ARBA00023242"/>
    </source>
</evidence>
<dbReference type="EMBL" id="JAKUCV010000657">
    <property type="protein sequence ID" value="KAJ4849267.1"/>
    <property type="molecule type" value="Genomic_DNA"/>
</dbReference>
<dbReference type="OrthoDB" id="71302at2759"/>
<dbReference type="Proteomes" id="UP001141552">
    <property type="component" value="Unassembled WGS sequence"/>
</dbReference>
<gene>
    <name evidence="7" type="ORF">Tsubulata_018524</name>
</gene>
<evidence type="ECO:0000256" key="3">
    <source>
        <dbReference type="ARBA" id="ARBA00023125"/>
    </source>
</evidence>
<protein>
    <recommendedName>
        <fullName evidence="6">BHLH domain-containing protein</fullName>
    </recommendedName>
</protein>
<dbReference type="GO" id="GO:0003677">
    <property type="term" value="F:DNA binding"/>
    <property type="evidence" value="ECO:0007669"/>
    <property type="project" value="UniProtKB-KW"/>
</dbReference>
<dbReference type="SMART" id="SM00353">
    <property type="entry name" value="HLH"/>
    <property type="match status" value="1"/>
</dbReference>
<keyword evidence="5" id="KW-0539">Nucleus</keyword>
<keyword evidence="2" id="KW-0805">Transcription regulation</keyword>
<evidence type="ECO:0000256" key="2">
    <source>
        <dbReference type="ARBA" id="ARBA00023015"/>
    </source>
</evidence>
<dbReference type="InterPro" id="IPR036638">
    <property type="entry name" value="HLH_DNA-bd_sf"/>
</dbReference>
<comment type="subcellular location">
    <subcellularLocation>
        <location evidence="1">Nucleus</location>
    </subcellularLocation>
</comment>
<evidence type="ECO:0000313" key="7">
    <source>
        <dbReference type="EMBL" id="KAJ4849267.1"/>
    </source>
</evidence>
<evidence type="ECO:0000256" key="1">
    <source>
        <dbReference type="ARBA" id="ARBA00004123"/>
    </source>
</evidence>
<feature type="domain" description="BHLH" evidence="6">
    <location>
        <begin position="67"/>
        <end position="116"/>
    </location>
</feature>
<keyword evidence="8" id="KW-1185">Reference proteome</keyword>
<accession>A0A9Q0GG54</accession>
<keyword evidence="4" id="KW-0804">Transcription</keyword>
<evidence type="ECO:0000256" key="4">
    <source>
        <dbReference type="ARBA" id="ARBA00023163"/>
    </source>
</evidence>
<reference evidence="7" key="1">
    <citation type="submission" date="2022-02" db="EMBL/GenBank/DDBJ databases">
        <authorList>
            <person name="Henning P.M."/>
            <person name="McCubbin A.G."/>
            <person name="Shore J.S."/>
        </authorList>
    </citation>
    <scope>NUCLEOTIDE SEQUENCE</scope>
    <source>
        <strain evidence="7">F60SS</strain>
        <tissue evidence="7">Leaves</tissue>
    </source>
</reference>
<dbReference type="SUPFAM" id="SSF47459">
    <property type="entry name" value="HLH, helix-loop-helix DNA-binding domain"/>
    <property type="match status" value="1"/>
</dbReference>
<keyword evidence="3" id="KW-0238">DNA-binding</keyword>
<dbReference type="InterPro" id="IPR011598">
    <property type="entry name" value="bHLH_dom"/>
</dbReference>
<sequence>MEPNSLSSSSDFGGLGDGFLKDSGFHAKARSGLSSSSSLVLDSERGELVEANVRVEKKGVSAERSITALRNHSEAERKRRARINAHLDNLRSLVPGTAKMDKASLLAEVIGHLKELQKSAAEASEGLLMPMDVDEVSVERQEDRLDGAPCLIKASLCCDFRPGLLSDLRQTLDALHLIVMRAEIVTLQDRMKNVFMVTSCKEEDGENGEAHELLIDSIHQALRSVLDKFSASQEFSLKSTLSNKRRRVALFDPYLSSSSGDVW</sequence>
<dbReference type="PANTHER" id="PTHR45844:SF3">
    <property type="entry name" value="BHLH DOMAIN-CONTAINING PROTEIN"/>
    <property type="match status" value="1"/>
</dbReference>
<proteinExistence type="predicted"/>
<dbReference type="Gene3D" id="4.10.280.10">
    <property type="entry name" value="Helix-loop-helix DNA-binding domain"/>
    <property type="match status" value="1"/>
</dbReference>
<organism evidence="7 8">
    <name type="scientific">Turnera subulata</name>
    <dbReference type="NCBI Taxonomy" id="218843"/>
    <lineage>
        <taxon>Eukaryota</taxon>
        <taxon>Viridiplantae</taxon>
        <taxon>Streptophyta</taxon>
        <taxon>Embryophyta</taxon>
        <taxon>Tracheophyta</taxon>
        <taxon>Spermatophyta</taxon>
        <taxon>Magnoliopsida</taxon>
        <taxon>eudicotyledons</taxon>
        <taxon>Gunneridae</taxon>
        <taxon>Pentapetalae</taxon>
        <taxon>rosids</taxon>
        <taxon>fabids</taxon>
        <taxon>Malpighiales</taxon>
        <taxon>Passifloraceae</taxon>
        <taxon>Turnera</taxon>
    </lineage>
</organism>
<evidence type="ECO:0000259" key="6">
    <source>
        <dbReference type="PROSITE" id="PS50888"/>
    </source>
</evidence>
<name>A0A9Q0GG54_9ROSI</name>
<dbReference type="Pfam" id="PF00010">
    <property type="entry name" value="HLH"/>
    <property type="match status" value="1"/>
</dbReference>
<dbReference type="AlphaFoldDB" id="A0A9Q0GG54"/>
<evidence type="ECO:0000313" key="8">
    <source>
        <dbReference type="Proteomes" id="UP001141552"/>
    </source>
</evidence>
<dbReference type="GO" id="GO:0005634">
    <property type="term" value="C:nucleus"/>
    <property type="evidence" value="ECO:0007669"/>
    <property type="project" value="UniProtKB-SubCell"/>
</dbReference>
<reference evidence="7" key="2">
    <citation type="journal article" date="2023" name="Plants (Basel)">
        <title>Annotation of the Turnera subulata (Passifloraceae) Draft Genome Reveals the S-Locus Evolved after the Divergence of Turneroideae from Passifloroideae in a Stepwise Manner.</title>
        <authorList>
            <person name="Henning P.M."/>
            <person name="Roalson E.H."/>
            <person name="Mir W."/>
            <person name="McCubbin A.G."/>
            <person name="Shore J.S."/>
        </authorList>
    </citation>
    <scope>NUCLEOTIDE SEQUENCE</scope>
    <source>
        <strain evidence="7">F60SS</strain>
    </source>
</reference>
<dbReference type="GO" id="GO:0003700">
    <property type="term" value="F:DNA-binding transcription factor activity"/>
    <property type="evidence" value="ECO:0007669"/>
    <property type="project" value="InterPro"/>
</dbReference>
<dbReference type="InterPro" id="IPR045847">
    <property type="entry name" value="AIG1-like"/>
</dbReference>
<dbReference type="PANTHER" id="PTHR45844">
    <property type="entry name" value="TRANSCRIPTION FACTOR BHLH30"/>
    <property type="match status" value="1"/>
</dbReference>
<comment type="caution">
    <text evidence="7">The sequence shown here is derived from an EMBL/GenBank/DDBJ whole genome shotgun (WGS) entry which is preliminary data.</text>
</comment>